<organism evidence="9 11">
    <name type="scientific">Venturia inaequalis</name>
    <name type="common">Apple scab fungus</name>
    <dbReference type="NCBI Taxonomy" id="5025"/>
    <lineage>
        <taxon>Eukaryota</taxon>
        <taxon>Fungi</taxon>
        <taxon>Dikarya</taxon>
        <taxon>Ascomycota</taxon>
        <taxon>Pezizomycotina</taxon>
        <taxon>Dothideomycetes</taxon>
        <taxon>Pleosporomycetidae</taxon>
        <taxon>Venturiales</taxon>
        <taxon>Venturiaceae</taxon>
        <taxon>Venturia</taxon>
    </lineage>
</organism>
<protein>
    <recommendedName>
        <fullName evidence="2">protein-tyrosine-phosphatase</fullName>
        <ecNumber evidence="2">3.1.3.48</ecNumber>
    </recommendedName>
</protein>
<evidence type="ECO:0000313" key="11">
    <source>
        <dbReference type="Proteomes" id="UP000490939"/>
    </source>
</evidence>
<dbReference type="Proteomes" id="UP000433883">
    <property type="component" value="Unassembled WGS sequence"/>
</dbReference>
<dbReference type="PROSITE" id="PS50056">
    <property type="entry name" value="TYR_PHOSPHATASE_2"/>
    <property type="match status" value="1"/>
</dbReference>
<dbReference type="PANTHER" id="PTHR10159">
    <property type="entry name" value="DUAL SPECIFICITY PROTEIN PHOSPHATASE"/>
    <property type="match status" value="1"/>
</dbReference>
<evidence type="ECO:0000259" key="6">
    <source>
        <dbReference type="PROSITE" id="PS50056"/>
    </source>
</evidence>
<dbReference type="EMBL" id="WNWR01000028">
    <property type="protein sequence ID" value="KAE9993516.1"/>
    <property type="molecule type" value="Genomic_DNA"/>
</dbReference>
<keyword evidence="3" id="KW-0378">Hydrolase</keyword>
<dbReference type="Pfam" id="PF00782">
    <property type="entry name" value="DSPc"/>
    <property type="match status" value="1"/>
</dbReference>
<evidence type="ECO:0000313" key="8">
    <source>
        <dbReference type="EMBL" id="KAE9984011.1"/>
    </source>
</evidence>
<dbReference type="EMBL" id="WNWS01000055">
    <property type="protein sequence ID" value="KAE9984011.1"/>
    <property type="molecule type" value="Genomic_DNA"/>
</dbReference>
<dbReference type="SUPFAM" id="SSF52799">
    <property type="entry name" value="(Phosphotyrosine protein) phosphatases II"/>
    <property type="match status" value="1"/>
</dbReference>
<dbReference type="EC" id="3.1.3.48" evidence="2"/>
<keyword evidence="11" id="KW-1185">Reference proteome</keyword>
<evidence type="ECO:0000313" key="7">
    <source>
        <dbReference type="EMBL" id="KAE9974421.1"/>
    </source>
</evidence>
<evidence type="ECO:0000256" key="1">
    <source>
        <dbReference type="ARBA" id="ARBA00008601"/>
    </source>
</evidence>
<comment type="caution">
    <text evidence="9">The sequence shown here is derived from an EMBL/GenBank/DDBJ whole genome shotgun (WGS) entry which is preliminary data.</text>
</comment>
<dbReference type="Gene3D" id="3.90.190.10">
    <property type="entry name" value="Protein tyrosine phosphatase superfamily"/>
    <property type="match status" value="1"/>
</dbReference>
<evidence type="ECO:0000256" key="3">
    <source>
        <dbReference type="ARBA" id="ARBA00022801"/>
    </source>
</evidence>
<dbReference type="Proteomes" id="UP000490939">
    <property type="component" value="Unassembled WGS sequence"/>
</dbReference>
<proteinExistence type="inferred from homology"/>
<evidence type="ECO:0000256" key="2">
    <source>
        <dbReference type="ARBA" id="ARBA00013064"/>
    </source>
</evidence>
<dbReference type="SMART" id="SM00195">
    <property type="entry name" value="DSPc"/>
    <property type="match status" value="1"/>
</dbReference>
<keyword evidence="4" id="KW-0904">Protein phosphatase</keyword>
<evidence type="ECO:0000259" key="5">
    <source>
        <dbReference type="PROSITE" id="PS50054"/>
    </source>
</evidence>
<reference evidence="9 11" key="1">
    <citation type="submission" date="2019-07" db="EMBL/GenBank/DDBJ databases">
        <title>Venturia inaequalis Genome Resource.</title>
        <authorList>
            <person name="Lichtner F.J."/>
        </authorList>
    </citation>
    <scope>NUCLEOTIDE SEQUENCE [LARGE SCALE GENOMIC DNA]</scope>
    <source>
        <strain evidence="8 10">120213</strain>
        <strain evidence="7">Bline_iso_100314</strain>
        <strain evidence="9 11">DMI_063113</strain>
    </source>
</reference>
<dbReference type="AlphaFoldDB" id="A0A8H3VT01"/>
<feature type="domain" description="Tyrosine specific protein phosphatases" evidence="6">
    <location>
        <begin position="74"/>
        <end position="132"/>
    </location>
</feature>
<dbReference type="OrthoDB" id="10252009at2759"/>
<comment type="similarity">
    <text evidence="1">Belongs to the protein-tyrosine phosphatase family. Non-receptor class dual specificity subfamily.</text>
</comment>
<dbReference type="GO" id="GO:0004725">
    <property type="term" value="F:protein tyrosine phosphatase activity"/>
    <property type="evidence" value="ECO:0007669"/>
    <property type="project" value="UniProtKB-EC"/>
</dbReference>
<name>A0A8H3VT01_VENIN</name>
<accession>A0A8H3VT01</accession>
<evidence type="ECO:0000313" key="9">
    <source>
        <dbReference type="EMBL" id="KAE9993516.1"/>
    </source>
</evidence>
<dbReference type="InterPro" id="IPR029021">
    <property type="entry name" value="Prot-tyrosine_phosphatase-like"/>
</dbReference>
<dbReference type="Proteomes" id="UP000447873">
    <property type="component" value="Unassembled WGS sequence"/>
</dbReference>
<gene>
    <name evidence="7" type="ORF">BLS_003121</name>
    <name evidence="9" type="ORF">EG327_004770</name>
    <name evidence="8" type="ORF">EG328_009268</name>
</gene>
<dbReference type="InterPro" id="IPR000387">
    <property type="entry name" value="Tyr_Pase_dom"/>
</dbReference>
<dbReference type="CDD" id="cd14498">
    <property type="entry name" value="DSP"/>
    <property type="match status" value="1"/>
</dbReference>
<dbReference type="EMBL" id="WNWQ01000206">
    <property type="protein sequence ID" value="KAE9974421.1"/>
    <property type="molecule type" value="Genomic_DNA"/>
</dbReference>
<evidence type="ECO:0000313" key="10">
    <source>
        <dbReference type="Proteomes" id="UP000447873"/>
    </source>
</evidence>
<evidence type="ECO:0000256" key="4">
    <source>
        <dbReference type="ARBA" id="ARBA00022912"/>
    </source>
</evidence>
<dbReference type="GO" id="GO:0005737">
    <property type="term" value="C:cytoplasm"/>
    <property type="evidence" value="ECO:0007669"/>
    <property type="project" value="TreeGrafter"/>
</dbReference>
<dbReference type="PANTHER" id="PTHR10159:SF519">
    <property type="entry name" value="DUAL SPECIFICITY PROTEIN PHOSPHATASE MPK3"/>
    <property type="match status" value="1"/>
</dbReference>
<sequence>MEAYKSIHRVLPGLYLSGYGPAYNEAMVRERGITHIVKVARESTFSGGKTPTREFAIDGFMMIGVRDRSFERMYPYFHQIATFIGNAHAIGGVVLVHCQKGISRSVTAVIAHLMINHGLKLAEAYDLVVTVRNFIQPHNNFVVELRMLERELFGQNFEVSHLRISDSDQGESHALDWKYSLGQLHQGWEGQDDFTTEPISIYYDLNTGMYKLVRDKLREAARTKITWGEAVGHLREVIFAWLRTPYVHRGGRAMLFRILWRGLLQDNVMSRKQLTLMLTAIFNSIEWQYFRNTEASCAPQYAKELMRMVNTWDAVTLQTSEIQDFRSFVAFRKDTLHAIYSNWKWTDELHLVDAKPMEVLLYHCYRHCKEVERELGVDSGIEGTIEIYFREWEKAQLENTIGEAMAIVAALGVD</sequence>
<dbReference type="GO" id="GO:0043409">
    <property type="term" value="P:negative regulation of MAPK cascade"/>
    <property type="evidence" value="ECO:0007669"/>
    <property type="project" value="TreeGrafter"/>
</dbReference>
<feature type="domain" description="Tyrosine-protein phosphatase" evidence="5">
    <location>
        <begin position="6"/>
        <end position="154"/>
    </location>
</feature>
<dbReference type="InterPro" id="IPR000340">
    <property type="entry name" value="Dual-sp_phosphatase_cat-dom"/>
</dbReference>
<dbReference type="PROSITE" id="PS50054">
    <property type="entry name" value="TYR_PHOSPHATASE_DUAL"/>
    <property type="match status" value="1"/>
</dbReference>
<dbReference type="InterPro" id="IPR020422">
    <property type="entry name" value="TYR_PHOSPHATASE_DUAL_dom"/>
</dbReference>